<evidence type="ECO:0000313" key="1">
    <source>
        <dbReference type="EMBL" id="MFB5189185.1"/>
    </source>
</evidence>
<dbReference type="Pfam" id="PF02423">
    <property type="entry name" value="OCD_Mu_crystall"/>
    <property type="match status" value="1"/>
</dbReference>
<proteinExistence type="predicted"/>
<evidence type="ECO:0000313" key="2">
    <source>
        <dbReference type="Proteomes" id="UP001579974"/>
    </source>
</evidence>
<sequence>MYIFTERDIRACVQLDLDVIGVIERAFVDLAEGKVTTPPIMRVDIPESHGEVDVKSAYVHGQETFAIKISSGFFHNHALGLPTGNGMMTLISAKTGVPIALLLDNGYLTDVRTAAAGAVAAKHLANPHVRTAGVIGTGLQARYQAQALRLVRHYDELLVYGRSPSRAEEFAHEMCESLGVPVKVAHSAQAVVSQCDVLVTTTPARTPVVDWAWIHRGQHITAMGSDAEHKHELDPAVLGNADLVVCDLKSQCLRLGELHHAVEQKGIAEDGVIELGDVVAGKHPGRVAEAQVSICDLTGTGVQDTAIAQLAFSRLRERGFGIQLDSAKE</sequence>
<gene>
    <name evidence="1" type="ORF">KKP3000_002184</name>
</gene>
<dbReference type="SUPFAM" id="SSF51735">
    <property type="entry name" value="NAD(P)-binding Rossmann-fold domains"/>
    <property type="match status" value="1"/>
</dbReference>
<dbReference type="InterPro" id="IPR036291">
    <property type="entry name" value="NAD(P)-bd_dom_sf"/>
</dbReference>
<comment type="caution">
    <text evidence="1">The sequence shown here is derived from an EMBL/GenBank/DDBJ whole genome shotgun (WGS) entry which is preliminary data.</text>
</comment>
<dbReference type="Gene3D" id="3.30.1780.10">
    <property type="entry name" value="ornithine cyclodeaminase, domain 1"/>
    <property type="match status" value="1"/>
</dbReference>
<accession>A0ABV5AAA0</accession>
<dbReference type="Proteomes" id="UP001579974">
    <property type="component" value="Unassembled WGS sequence"/>
</dbReference>
<dbReference type="PIRSF" id="PIRSF001439">
    <property type="entry name" value="CryM"/>
    <property type="match status" value="1"/>
</dbReference>
<dbReference type="PANTHER" id="PTHR13812">
    <property type="entry name" value="KETIMINE REDUCTASE MU-CRYSTALLIN"/>
    <property type="match status" value="1"/>
</dbReference>
<dbReference type="NCBIfam" id="NF006141">
    <property type="entry name" value="PRK08291.1"/>
    <property type="match status" value="1"/>
</dbReference>
<dbReference type="InterPro" id="IPR003462">
    <property type="entry name" value="ODC_Mu_crystall"/>
</dbReference>
<keyword evidence="2" id="KW-1185">Reference proteome</keyword>
<protein>
    <submittedName>
        <fullName evidence="1">Cyclodeaminase</fullName>
    </submittedName>
</protein>
<dbReference type="InterPro" id="IPR023401">
    <property type="entry name" value="ODC_N"/>
</dbReference>
<dbReference type="Gene3D" id="3.40.50.720">
    <property type="entry name" value="NAD(P)-binding Rossmann-like Domain"/>
    <property type="match status" value="1"/>
</dbReference>
<dbReference type="EMBL" id="JBDXSU010000002">
    <property type="protein sequence ID" value="MFB5189185.1"/>
    <property type="molecule type" value="Genomic_DNA"/>
</dbReference>
<organism evidence="1 2">
    <name type="scientific">Alicyclobacillus fastidiosus</name>
    <dbReference type="NCBI Taxonomy" id="392011"/>
    <lineage>
        <taxon>Bacteria</taxon>
        <taxon>Bacillati</taxon>
        <taxon>Bacillota</taxon>
        <taxon>Bacilli</taxon>
        <taxon>Bacillales</taxon>
        <taxon>Alicyclobacillaceae</taxon>
        <taxon>Alicyclobacillus</taxon>
    </lineage>
</organism>
<dbReference type="RefSeq" id="WP_275472671.1">
    <property type="nucleotide sequence ID" value="NZ_CP162940.1"/>
</dbReference>
<name>A0ABV5AAA0_9BACL</name>
<dbReference type="PANTHER" id="PTHR13812:SF19">
    <property type="entry name" value="KETIMINE REDUCTASE MU-CRYSTALLIN"/>
    <property type="match status" value="1"/>
</dbReference>
<reference evidence="1 2" key="1">
    <citation type="journal article" date="2024" name="Int. J. Mol. Sci.">
        <title>Exploration of Alicyclobacillus spp. Genome in Search of Antibiotic Resistance.</title>
        <authorList>
            <person name="Bucka-Kolendo J."/>
            <person name="Kiousi D.E."/>
            <person name="Dekowska A."/>
            <person name="Mikolajczuk-Szczyrba A."/>
            <person name="Karadedos D.M."/>
            <person name="Michael P."/>
            <person name="Galanis A."/>
            <person name="Sokolowska B."/>
        </authorList>
    </citation>
    <scope>NUCLEOTIDE SEQUENCE [LARGE SCALE GENOMIC DNA]</scope>
    <source>
        <strain evidence="1 2">KKP 3000</strain>
    </source>
</reference>